<evidence type="ECO:0000256" key="3">
    <source>
        <dbReference type="ARBA" id="ARBA00022598"/>
    </source>
</evidence>
<comment type="catalytic activity">
    <reaction evidence="1">
        <text>acetate + ATP + CoA = acetyl-CoA + ADP + phosphate</text>
        <dbReference type="Rhea" id="RHEA:15081"/>
        <dbReference type="ChEBI" id="CHEBI:30089"/>
        <dbReference type="ChEBI" id="CHEBI:30616"/>
        <dbReference type="ChEBI" id="CHEBI:43474"/>
        <dbReference type="ChEBI" id="CHEBI:57287"/>
        <dbReference type="ChEBI" id="CHEBI:57288"/>
        <dbReference type="ChEBI" id="CHEBI:456216"/>
        <dbReference type="EC" id="6.2.1.13"/>
    </reaction>
</comment>
<dbReference type="InterPro" id="IPR013815">
    <property type="entry name" value="ATP_grasp_subdomain_1"/>
</dbReference>
<keyword evidence="5 6" id="KW-0067">ATP-binding</keyword>
<dbReference type="Gene3D" id="3.30.470.20">
    <property type="entry name" value="ATP-grasp fold, B domain"/>
    <property type="match status" value="1"/>
</dbReference>
<dbReference type="PANTHER" id="PTHR43334">
    <property type="entry name" value="ACETATE--COA LIGASE [ADP-FORMING]"/>
    <property type="match status" value="1"/>
</dbReference>
<dbReference type="RefSeq" id="WP_227777484.1">
    <property type="nucleotide sequence ID" value="NZ_BAABKX010000019.1"/>
</dbReference>
<evidence type="ECO:0000256" key="1">
    <source>
        <dbReference type="ARBA" id="ARBA00001619"/>
    </source>
</evidence>
<evidence type="ECO:0000256" key="6">
    <source>
        <dbReference type="PROSITE-ProRule" id="PRU00409"/>
    </source>
</evidence>
<evidence type="ECO:0000313" key="8">
    <source>
        <dbReference type="EMBL" id="GAA5060776.1"/>
    </source>
</evidence>
<accession>A0AAV3UNY3</accession>
<dbReference type="GeneID" id="68615619"/>
<keyword evidence="4 6" id="KW-0547">Nucleotide-binding</keyword>
<gene>
    <name evidence="8" type="ORF">GCM10025751_46290</name>
</gene>
<dbReference type="InterPro" id="IPR051538">
    <property type="entry name" value="Acyl-CoA_Synth/Transferase"/>
</dbReference>
<proteinExistence type="predicted"/>
<evidence type="ECO:0000256" key="2">
    <source>
        <dbReference type="ARBA" id="ARBA00012957"/>
    </source>
</evidence>
<dbReference type="GO" id="GO:0043758">
    <property type="term" value="F:acetate-CoA ligase (ADP-forming) activity"/>
    <property type="evidence" value="ECO:0007669"/>
    <property type="project" value="UniProtKB-EC"/>
</dbReference>
<keyword evidence="9" id="KW-1185">Reference proteome</keyword>
<protein>
    <recommendedName>
        <fullName evidence="2">acetate--CoA ligase (ADP-forming)</fullName>
        <ecNumber evidence="2">6.2.1.13</ecNumber>
    </recommendedName>
</protein>
<dbReference type="EMBL" id="BAABKX010000019">
    <property type="protein sequence ID" value="GAA5060776.1"/>
    <property type="molecule type" value="Genomic_DNA"/>
</dbReference>
<dbReference type="SUPFAM" id="SSF56059">
    <property type="entry name" value="Glutathione synthetase ATP-binding domain-like"/>
    <property type="match status" value="1"/>
</dbReference>
<keyword evidence="3 8" id="KW-0436">Ligase</keyword>
<dbReference type="GO" id="GO:0005524">
    <property type="term" value="F:ATP binding"/>
    <property type="evidence" value="ECO:0007669"/>
    <property type="project" value="UniProtKB-UniRule"/>
</dbReference>
<organism evidence="8 9">
    <name type="scientific">Haladaptatus pallidirubidus</name>
    <dbReference type="NCBI Taxonomy" id="1008152"/>
    <lineage>
        <taxon>Archaea</taxon>
        <taxon>Methanobacteriati</taxon>
        <taxon>Methanobacteriota</taxon>
        <taxon>Stenosarchaea group</taxon>
        <taxon>Halobacteria</taxon>
        <taxon>Halobacteriales</taxon>
        <taxon>Haladaptataceae</taxon>
        <taxon>Haladaptatus</taxon>
    </lineage>
</organism>
<dbReference type="Pfam" id="PF13549">
    <property type="entry name" value="ATP-grasp_5"/>
    <property type="match status" value="1"/>
</dbReference>
<name>A0AAV3UNY3_9EURY</name>
<dbReference type="Proteomes" id="UP001501729">
    <property type="component" value="Unassembled WGS sequence"/>
</dbReference>
<dbReference type="EC" id="6.2.1.13" evidence="2"/>
<feature type="domain" description="ATP-grasp" evidence="7">
    <location>
        <begin position="22"/>
        <end position="231"/>
    </location>
</feature>
<evidence type="ECO:0000256" key="5">
    <source>
        <dbReference type="ARBA" id="ARBA00022840"/>
    </source>
</evidence>
<comment type="caution">
    <text evidence="8">The sequence shown here is derived from an EMBL/GenBank/DDBJ whole genome shotgun (WGS) entry which is preliminary data.</text>
</comment>
<dbReference type="GO" id="GO:0046872">
    <property type="term" value="F:metal ion binding"/>
    <property type="evidence" value="ECO:0007669"/>
    <property type="project" value="InterPro"/>
</dbReference>
<sequence length="232" mass="24018">MSDPIATARADGRTILTEAESKSLLANADVMTPAFRIAEDAEAAVESAEAIGYPVVVKVSAPSIVHKSEWADSVGVALGLETGDAVHEAAQTILDAATAAEIEANVLVEAAHDTDSSTEVIVGALRDPSFGPVVLVGLGGVFTEVFADTSHRLAPIDRAEARSAIEELQAIRILDGYRGRPPADVSALADVIKRVGDLVVDYKAIAEVDVNPVLATDTGAVALDAAVVLQEE</sequence>
<reference evidence="8 9" key="1">
    <citation type="journal article" date="2019" name="Int. J. Syst. Evol. Microbiol.">
        <title>The Global Catalogue of Microorganisms (GCM) 10K type strain sequencing project: providing services to taxonomists for standard genome sequencing and annotation.</title>
        <authorList>
            <consortium name="The Broad Institute Genomics Platform"/>
            <consortium name="The Broad Institute Genome Sequencing Center for Infectious Disease"/>
            <person name="Wu L."/>
            <person name="Ma J."/>
        </authorList>
    </citation>
    <scope>NUCLEOTIDE SEQUENCE [LARGE SCALE GENOMIC DNA]</scope>
    <source>
        <strain evidence="8 9">JCM 17504</strain>
    </source>
</reference>
<dbReference type="AlphaFoldDB" id="A0AAV3UNY3"/>
<dbReference type="Gene3D" id="3.30.1490.20">
    <property type="entry name" value="ATP-grasp fold, A domain"/>
    <property type="match status" value="1"/>
</dbReference>
<dbReference type="InterPro" id="IPR011761">
    <property type="entry name" value="ATP-grasp"/>
</dbReference>
<evidence type="ECO:0000313" key="9">
    <source>
        <dbReference type="Proteomes" id="UP001501729"/>
    </source>
</evidence>
<dbReference type="PROSITE" id="PS50975">
    <property type="entry name" value="ATP_GRASP"/>
    <property type="match status" value="1"/>
</dbReference>
<evidence type="ECO:0000256" key="4">
    <source>
        <dbReference type="ARBA" id="ARBA00022741"/>
    </source>
</evidence>
<dbReference type="PANTHER" id="PTHR43334:SF1">
    <property type="entry name" value="3-HYDROXYPROPIONATE--COA LIGASE [ADP-FORMING]"/>
    <property type="match status" value="1"/>
</dbReference>
<evidence type="ECO:0000259" key="7">
    <source>
        <dbReference type="PROSITE" id="PS50975"/>
    </source>
</evidence>